<dbReference type="STRING" id="670483.S7RF10"/>
<feature type="compositionally biased region" description="Basic and acidic residues" evidence="1">
    <location>
        <begin position="19"/>
        <end position="29"/>
    </location>
</feature>
<dbReference type="Proteomes" id="UP000030669">
    <property type="component" value="Unassembled WGS sequence"/>
</dbReference>
<dbReference type="EMBL" id="KB469312">
    <property type="protein sequence ID" value="EPQ51064.1"/>
    <property type="molecule type" value="Genomic_DNA"/>
</dbReference>
<dbReference type="OrthoDB" id="2989516at2759"/>
<dbReference type="HOGENOM" id="CLU_566272_0_0_1"/>
<dbReference type="AlphaFoldDB" id="S7RF10"/>
<evidence type="ECO:0000313" key="3">
    <source>
        <dbReference type="Proteomes" id="UP000030669"/>
    </source>
</evidence>
<feature type="region of interest" description="Disordered" evidence="1">
    <location>
        <begin position="241"/>
        <end position="377"/>
    </location>
</feature>
<organism evidence="2 3">
    <name type="scientific">Gloeophyllum trabeum (strain ATCC 11539 / FP-39264 / Madison 617)</name>
    <name type="common">Brown rot fungus</name>
    <dbReference type="NCBI Taxonomy" id="670483"/>
    <lineage>
        <taxon>Eukaryota</taxon>
        <taxon>Fungi</taxon>
        <taxon>Dikarya</taxon>
        <taxon>Basidiomycota</taxon>
        <taxon>Agaricomycotina</taxon>
        <taxon>Agaricomycetes</taxon>
        <taxon>Gloeophyllales</taxon>
        <taxon>Gloeophyllaceae</taxon>
        <taxon>Gloeophyllum</taxon>
    </lineage>
</organism>
<dbReference type="KEGG" id="gtr:GLOTRDRAFT_141207"/>
<feature type="compositionally biased region" description="Basic and acidic residues" evidence="1">
    <location>
        <begin position="208"/>
        <end position="227"/>
    </location>
</feature>
<name>S7RF10_GLOTA</name>
<feature type="compositionally biased region" description="Low complexity" evidence="1">
    <location>
        <begin position="334"/>
        <end position="348"/>
    </location>
</feature>
<evidence type="ECO:0000256" key="1">
    <source>
        <dbReference type="SAM" id="MobiDB-lite"/>
    </source>
</evidence>
<feature type="compositionally biased region" description="Polar residues" evidence="1">
    <location>
        <begin position="249"/>
        <end position="266"/>
    </location>
</feature>
<gene>
    <name evidence="2" type="ORF">GLOTRDRAFT_141207</name>
</gene>
<evidence type="ECO:0000313" key="2">
    <source>
        <dbReference type="EMBL" id="EPQ51064.1"/>
    </source>
</evidence>
<accession>S7RF10</accession>
<dbReference type="OMA" id="HEPAENY"/>
<dbReference type="GeneID" id="19304713"/>
<feature type="region of interest" description="Disordered" evidence="1">
    <location>
        <begin position="196"/>
        <end position="227"/>
    </location>
</feature>
<feature type="region of interest" description="Disordered" evidence="1">
    <location>
        <begin position="19"/>
        <end position="73"/>
    </location>
</feature>
<protein>
    <submittedName>
        <fullName evidence="2">Uncharacterized protein</fullName>
    </submittedName>
</protein>
<reference evidence="2 3" key="1">
    <citation type="journal article" date="2012" name="Science">
        <title>The Paleozoic origin of enzymatic lignin decomposition reconstructed from 31 fungal genomes.</title>
        <authorList>
            <person name="Floudas D."/>
            <person name="Binder M."/>
            <person name="Riley R."/>
            <person name="Barry K."/>
            <person name="Blanchette R.A."/>
            <person name="Henrissat B."/>
            <person name="Martinez A.T."/>
            <person name="Otillar R."/>
            <person name="Spatafora J.W."/>
            <person name="Yadav J.S."/>
            <person name="Aerts A."/>
            <person name="Benoit I."/>
            <person name="Boyd A."/>
            <person name="Carlson A."/>
            <person name="Copeland A."/>
            <person name="Coutinho P.M."/>
            <person name="de Vries R.P."/>
            <person name="Ferreira P."/>
            <person name="Findley K."/>
            <person name="Foster B."/>
            <person name="Gaskell J."/>
            <person name="Glotzer D."/>
            <person name="Gorecki P."/>
            <person name="Heitman J."/>
            <person name="Hesse C."/>
            <person name="Hori C."/>
            <person name="Igarashi K."/>
            <person name="Jurgens J.A."/>
            <person name="Kallen N."/>
            <person name="Kersten P."/>
            <person name="Kohler A."/>
            <person name="Kuees U."/>
            <person name="Kumar T.K.A."/>
            <person name="Kuo A."/>
            <person name="LaButti K."/>
            <person name="Larrondo L.F."/>
            <person name="Lindquist E."/>
            <person name="Ling A."/>
            <person name="Lombard V."/>
            <person name="Lucas S."/>
            <person name="Lundell T."/>
            <person name="Martin R."/>
            <person name="McLaughlin D.J."/>
            <person name="Morgenstern I."/>
            <person name="Morin E."/>
            <person name="Murat C."/>
            <person name="Nagy L.G."/>
            <person name="Nolan M."/>
            <person name="Ohm R.A."/>
            <person name="Patyshakuliyeva A."/>
            <person name="Rokas A."/>
            <person name="Ruiz-Duenas F.J."/>
            <person name="Sabat G."/>
            <person name="Salamov A."/>
            <person name="Samejima M."/>
            <person name="Schmutz J."/>
            <person name="Slot J.C."/>
            <person name="St John F."/>
            <person name="Stenlid J."/>
            <person name="Sun H."/>
            <person name="Sun S."/>
            <person name="Syed K."/>
            <person name="Tsang A."/>
            <person name="Wiebenga A."/>
            <person name="Young D."/>
            <person name="Pisabarro A."/>
            <person name="Eastwood D.C."/>
            <person name="Martin F."/>
            <person name="Cullen D."/>
            <person name="Grigoriev I.V."/>
            <person name="Hibbett D.S."/>
        </authorList>
    </citation>
    <scope>NUCLEOTIDE SEQUENCE [LARGE SCALE GENOMIC DNA]</scope>
    <source>
        <strain evidence="2 3">ATCC 11539</strain>
    </source>
</reference>
<dbReference type="RefSeq" id="XP_007870505.1">
    <property type="nucleotide sequence ID" value="XM_007872314.1"/>
</dbReference>
<proteinExistence type="predicted"/>
<keyword evidence="3" id="KW-1185">Reference proteome</keyword>
<sequence>MLCVGHAASTCSPRISCSEPRDLDKDGGRYDASNNQSQRPARHMMRLNSSGQSDLSSVRPSHSRVRPGRATTVASSVPLRDDFDAYTYASGPDPDEVYDDQRRRFVSYHRAEMGNMLGDGESALSHADGVEMEVRIGDEGTMECVGRRYTATTGAGSRRAEGSRQLREQRYKLVERKILEDGPERTVSVWREEVAKSDCDHDDDDERELGREEEVQEERPLSDVDSHAHRRLELHRGLGLPYGALRPANTGSTGRMRSPSGGSQSAPWERAKMQSPHRTGASCTTLPSPPPSDPPSHSTGRPRTASRPRSRTPSYELHPPRAHSPFRPPTIPAHTPHPNNPSHLSHPTIPSHTSHMHAQHPPSSSPPPALTLPALLSTPTPPLTHLLPTLARLGITAPAHLAALARMGEDVRDREVRGVALAEGVSVFEWACLVDLGRGVEV</sequence>
<dbReference type="eggNOG" id="ENOG502T04K">
    <property type="taxonomic scope" value="Eukaryota"/>
</dbReference>